<keyword evidence="6" id="KW-0336">GPI-anchor</keyword>
<dbReference type="GO" id="GO:0005576">
    <property type="term" value="C:extracellular region"/>
    <property type="evidence" value="ECO:0007669"/>
    <property type="project" value="UniProtKB-SubCell"/>
</dbReference>
<evidence type="ECO:0000256" key="4">
    <source>
        <dbReference type="ARBA" id="ARBA00010031"/>
    </source>
</evidence>
<evidence type="ECO:0000256" key="12">
    <source>
        <dbReference type="ARBA" id="ARBA00023288"/>
    </source>
</evidence>
<feature type="transmembrane region" description="Helical" evidence="14">
    <location>
        <begin position="141"/>
        <end position="161"/>
    </location>
</feature>
<feature type="signal peptide" evidence="15">
    <location>
        <begin position="1"/>
        <end position="19"/>
    </location>
</feature>
<keyword evidence="9 14" id="KW-1133">Transmembrane helix</keyword>
<keyword evidence="6" id="KW-0325">Glycoprotein</keyword>
<dbReference type="InterPro" id="IPR008427">
    <property type="entry name" value="Extracellular_membr_CFEM_dom"/>
</dbReference>
<evidence type="ECO:0000313" key="18">
    <source>
        <dbReference type="Proteomes" id="UP000078559"/>
    </source>
</evidence>
<dbReference type="InterPro" id="IPR049326">
    <property type="entry name" value="Rhodopsin_dom_fungi"/>
</dbReference>
<organism evidence="17 18">
    <name type="scientific">Cytospora mali</name>
    <name type="common">Apple Valsa canker fungus</name>
    <name type="synonym">Valsa mali</name>
    <dbReference type="NCBI Taxonomy" id="578113"/>
    <lineage>
        <taxon>Eukaryota</taxon>
        <taxon>Fungi</taxon>
        <taxon>Dikarya</taxon>
        <taxon>Ascomycota</taxon>
        <taxon>Pezizomycotina</taxon>
        <taxon>Sordariomycetes</taxon>
        <taxon>Sordariomycetidae</taxon>
        <taxon>Diaporthales</taxon>
        <taxon>Cytosporaceae</taxon>
        <taxon>Cytospora</taxon>
    </lineage>
</organism>
<comment type="subcellular location">
    <subcellularLocation>
        <location evidence="2">Membrane</location>
        <topology evidence="2">Lipid-anchor</topology>
        <topology evidence="2">GPI-anchor</topology>
    </subcellularLocation>
    <subcellularLocation>
        <location evidence="1">Membrane</location>
        <topology evidence="1">Multi-pass membrane protein</topology>
    </subcellularLocation>
    <subcellularLocation>
        <location evidence="3">Secreted</location>
    </subcellularLocation>
</comment>
<feature type="chain" id="PRO_5008266627" description="CFEM domain-containing protein" evidence="15">
    <location>
        <begin position="20"/>
        <end position="456"/>
    </location>
</feature>
<evidence type="ECO:0000256" key="8">
    <source>
        <dbReference type="ARBA" id="ARBA00022729"/>
    </source>
</evidence>
<evidence type="ECO:0000256" key="2">
    <source>
        <dbReference type="ARBA" id="ARBA00004589"/>
    </source>
</evidence>
<comment type="similarity">
    <text evidence="13">Belongs to the SAT4 family.</text>
</comment>
<dbReference type="PANTHER" id="PTHR33048:SF143">
    <property type="entry name" value="EXTRACELLULAR MEMBRANE PROTEIN CFEM DOMAIN-CONTAINING PROTEIN-RELATED"/>
    <property type="match status" value="1"/>
</dbReference>
<keyword evidence="8 15" id="KW-0732">Signal</keyword>
<evidence type="ECO:0000256" key="7">
    <source>
        <dbReference type="ARBA" id="ARBA00022692"/>
    </source>
</evidence>
<evidence type="ECO:0000256" key="6">
    <source>
        <dbReference type="ARBA" id="ARBA00022622"/>
    </source>
</evidence>
<dbReference type="AlphaFoldDB" id="A0A194VKW2"/>
<dbReference type="Pfam" id="PF20684">
    <property type="entry name" value="Fung_rhodopsin"/>
    <property type="match status" value="1"/>
</dbReference>
<evidence type="ECO:0000256" key="3">
    <source>
        <dbReference type="ARBA" id="ARBA00004613"/>
    </source>
</evidence>
<protein>
    <recommendedName>
        <fullName evidence="16">CFEM domain-containing protein</fullName>
    </recommendedName>
</protein>
<name>A0A194VKW2_CYTMA</name>
<dbReference type="EMBL" id="CM003098">
    <property type="protein sequence ID" value="KUI64603.1"/>
    <property type="molecule type" value="Genomic_DNA"/>
</dbReference>
<keyword evidence="7 14" id="KW-0812">Transmembrane</keyword>
<keyword evidence="11" id="KW-1015">Disulfide bond</keyword>
<feature type="transmembrane region" description="Helical" evidence="14">
    <location>
        <begin position="264"/>
        <end position="287"/>
    </location>
</feature>
<feature type="transmembrane region" description="Helical" evidence="14">
    <location>
        <begin position="217"/>
        <end position="239"/>
    </location>
</feature>
<keyword evidence="5" id="KW-0964">Secreted</keyword>
<dbReference type="SMART" id="SM00747">
    <property type="entry name" value="CFEM"/>
    <property type="match status" value="1"/>
</dbReference>
<evidence type="ECO:0000256" key="9">
    <source>
        <dbReference type="ARBA" id="ARBA00022989"/>
    </source>
</evidence>
<feature type="transmembrane region" description="Helical" evidence="14">
    <location>
        <begin position="299"/>
        <end position="319"/>
    </location>
</feature>
<dbReference type="GO" id="GO:0098552">
    <property type="term" value="C:side of membrane"/>
    <property type="evidence" value="ECO:0007669"/>
    <property type="project" value="UniProtKB-KW"/>
</dbReference>
<evidence type="ECO:0000256" key="1">
    <source>
        <dbReference type="ARBA" id="ARBA00004141"/>
    </source>
</evidence>
<dbReference type="Proteomes" id="UP000078559">
    <property type="component" value="Chromosome 1"/>
</dbReference>
<evidence type="ECO:0000256" key="14">
    <source>
        <dbReference type="SAM" id="Phobius"/>
    </source>
</evidence>
<keyword evidence="10 14" id="KW-0472">Membrane</keyword>
<gene>
    <name evidence="17" type="ORF">VM1G_00838</name>
</gene>
<dbReference type="PANTHER" id="PTHR33048">
    <property type="entry name" value="PTH11-LIKE INTEGRAL MEMBRANE PROTEIN (AFU_ORTHOLOGUE AFUA_5G11245)"/>
    <property type="match status" value="1"/>
</dbReference>
<evidence type="ECO:0000256" key="5">
    <source>
        <dbReference type="ARBA" id="ARBA00022525"/>
    </source>
</evidence>
<feature type="transmembrane region" description="Helical" evidence="14">
    <location>
        <begin position="339"/>
        <end position="362"/>
    </location>
</feature>
<feature type="transmembrane region" description="Helical" evidence="14">
    <location>
        <begin position="181"/>
        <end position="205"/>
    </location>
</feature>
<keyword evidence="18" id="KW-1185">Reference proteome</keyword>
<dbReference type="Pfam" id="PF05730">
    <property type="entry name" value="CFEM"/>
    <property type="match status" value="1"/>
</dbReference>
<evidence type="ECO:0000256" key="10">
    <source>
        <dbReference type="ARBA" id="ARBA00023136"/>
    </source>
</evidence>
<evidence type="ECO:0000256" key="15">
    <source>
        <dbReference type="SAM" id="SignalP"/>
    </source>
</evidence>
<comment type="similarity">
    <text evidence="4">Belongs to the RBT5 family.</text>
</comment>
<dbReference type="OrthoDB" id="2496787at2759"/>
<accession>A0A194VKW2</accession>
<evidence type="ECO:0000259" key="16">
    <source>
        <dbReference type="SMART" id="SM00747"/>
    </source>
</evidence>
<keyword evidence="12" id="KW-0449">Lipoprotein</keyword>
<sequence length="456" mass="50260">MFRSRLLLLLGALLPFTCAQTDSTSGSSELAALAAVLPACGLECVEAGLANSTCTNTTCMCEDAELIAELSVCVESSCTITETLFITNITATTCGKPVRDKGHQYNVVSITLGVISAAVLLVRLGYKLFIAHTDLGLDDWFIIATVITGVPTTIITSLASIPNGLGRDIWTLEPSQITNFIHYFYFMSWLYFLDLALMKMSLLFFYLRIFPKKPIRILLWCTIAFNAVWGVTFALILAFDCQPISYFWTYWDGEHVGTCLNTNAIGWANAAISIAEDIWMLAIPLSQLRSLQLHWKKKVGVAIMFCTGAFVTVISIVRLQSLITFANSSNATWDNLPVSLWSTIEINVGIICACMPTMRLLLLKMFPKLSSTYRNMSGYYAGGATNQSKIKHSRSKTPANDVLTSSRINYSRSYTVQFQDAKASSQVQLNHLGREGFEAKSTVSECSAEDSNQTVI</sequence>
<evidence type="ECO:0000256" key="11">
    <source>
        <dbReference type="ARBA" id="ARBA00023157"/>
    </source>
</evidence>
<proteinExistence type="inferred from homology"/>
<feature type="transmembrane region" description="Helical" evidence="14">
    <location>
        <begin position="107"/>
        <end position="129"/>
    </location>
</feature>
<feature type="domain" description="CFEM" evidence="16">
    <location>
        <begin position="33"/>
        <end position="95"/>
    </location>
</feature>
<evidence type="ECO:0000256" key="13">
    <source>
        <dbReference type="ARBA" id="ARBA00038359"/>
    </source>
</evidence>
<reference evidence="17" key="1">
    <citation type="submission" date="2014-12" db="EMBL/GenBank/DDBJ databases">
        <title>Genome Sequence of Valsa Canker Pathogens Uncovers a Specific Adaption of Colonization on Woody Bark.</title>
        <authorList>
            <person name="Yin Z."/>
            <person name="Liu H."/>
            <person name="Gao X."/>
            <person name="Li Z."/>
            <person name="Song N."/>
            <person name="Ke X."/>
            <person name="Dai Q."/>
            <person name="Wu Y."/>
            <person name="Sun Y."/>
            <person name="Xu J.-R."/>
            <person name="Kang Z.K."/>
            <person name="Wang L."/>
            <person name="Huang L."/>
        </authorList>
    </citation>
    <scope>NUCLEOTIDE SEQUENCE [LARGE SCALE GENOMIC DNA]</scope>
    <source>
        <strain evidence="17">03-8</strain>
    </source>
</reference>
<dbReference type="InterPro" id="IPR052337">
    <property type="entry name" value="SAT4-like"/>
</dbReference>
<evidence type="ECO:0000313" key="17">
    <source>
        <dbReference type="EMBL" id="KUI64603.1"/>
    </source>
</evidence>